<dbReference type="InterPro" id="IPR001594">
    <property type="entry name" value="Palmitoyltrfase_DHHC"/>
</dbReference>
<evidence type="ECO:0000256" key="5">
    <source>
        <dbReference type="ARBA" id="ARBA00022989"/>
    </source>
</evidence>
<keyword evidence="5 10" id="KW-1133">Transmembrane helix</keyword>
<dbReference type="OMA" id="VAMGSCY"/>
<evidence type="ECO:0000256" key="7">
    <source>
        <dbReference type="ARBA" id="ARBA00023139"/>
    </source>
</evidence>
<evidence type="ECO:0000313" key="12">
    <source>
        <dbReference type="EnsemblProtists" id="PYU1_T001121"/>
    </source>
</evidence>
<sequence>MSAILRRAFQYVFYERNPLTQCLYVSVMCAAYFLFVQEAHPLIPNAYVDAYHKWIAAVLFVVCFGYYIFMCRSEPGVIHAHNLSEFTRYPTHPVLFPEGKYCRTCKTPNCIWFNGCVGEKNYKHFLAFLVAKEVLEARKQSGETKDQFARVEMAAALQHIVSRNQSLGFVAAVSLMIGLVVWLFILMQLRRIALNTTANESFKRDDLYEAAELDGETTGRKMFSVLMQQLRRKVRKGNANSSMPRSARKKDLDSSWGGLFSADLILNTEESFSVSDVKYNPYDLGGFWNNLKDALQVKPRKQLTKDEKKQQ</sequence>
<dbReference type="VEuPathDB" id="FungiDB:PYU1_G001121"/>
<evidence type="ECO:0000256" key="1">
    <source>
        <dbReference type="ARBA" id="ARBA00004127"/>
    </source>
</evidence>
<dbReference type="GO" id="GO:0019706">
    <property type="term" value="F:protein-cysteine S-palmitoyltransferase activity"/>
    <property type="evidence" value="ECO:0007669"/>
    <property type="project" value="UniProtKB-EC"/>
</dbReference>
<dbReference type="GO" id="GO:0005783">
    <property type="term" value="C:endoplasmic reticulum"/>
    <property type="evidence" value="ECO:0007669"/>
    <property type="project" value="TreeGrafter"/>
</dbReference>
<evidence type="ECO:0000259" key="11">
    <source>
        <dbReference type="Pfam" id="PF01529"/>
    </source>
</evidence>
<evidence type="ECO:0000256" key="4">
    <source>
        <dbReference type="ARBA" id="ARBA00022692"/>
    </source>
</evidence>
<comment type="catalytic activity">
    <reaction evidence="10">
        <text>L-cysteinyl-[protein] + hexadecanoyl-CoA = S-hexadecanoyl-L-cysteinyl-[protein] + CoA</text>
        <dbReference type="Rhea" id="RHEA:36683"/>
        <dbReference type="Rhea" id="RHEA-COMP:10131"/>
        <dbReference type="Rhea" id="RHEA-COMP:11032"/>
        <dbReference type="ChEBI" id="CHEBI:29950"/>
        <dbReference type="ChEBI" id="CHEBI:57287"/>
        <dbReference type="ChEBI" id="CHEBI:57379"/>
        <dbReference type="ChEBI" id="CHEBI:74151"/>
        <dbReference type="EC" id="2.3.1.225"/>
    </reaction>
</comment>
<keyword evidence="4 10" id="KW-0812">Transmembrane</keyword>
<evidence type="ECO:0000256" key="9">
    <source>
        <dbReference type="ARBA" id="ARBA00023315"/>
    </source>
</evidence>
<feature type="transmembrane region" description="Helical" evidence="10">
    <location>
        <begin position="21"/>
        <end position="39"/>
    </location>
</feature>
<dbReference type="PANTHER" id="PTHR22883">
    <property type="entry name" value="ZINC FINGER DHHC DOMAIN CONTAINING PROTEIN"/>
    <property type="match status" value="1"/>
</dbReference>
<reference evidence="13" key="1">
    <citation type="journal article" date="2010" name="Genome Biol.">
        <title>Genome sequence of the necrotrophic plant pathogen Pythium ultimum reveals original pathogenicity mechanisms and effector repertoire.</title>
        <authorList>
            <person name="Levesque C.A."/>
            <person name="Brouwer H."/>
            <person name="Cano L."/>
            <person name="Hamilton J.P."/>
            <person name="Holt C."/>
            <person name="Huitema E."/>
            <person name="Raffaele S."/>
            <person name="Robideau G.P."/>
            <person name="Thines M."/>
            <person name="Win J."/>
            <person name="Zerillo M.M."/>
            <person name="Beakes G.W."/>
            <person name="Boore J.L."/>
            <person name="Busam D."/>
            <person name="Dumas B."/>
            <person name="Ferriera S."/>
            <person name="Fuerstenberg S.I."/>
            <person name="Gachon C.M."/>
            <person name="Gaulin E."/>
            <person name="Govers F."/>
            <person name="Grenville-Briggs L."/>
            <person name="Horner N."/>
            <person name="Hostetler J."/>
            <person name="Jiang R.H."/>
            <person name="Johnson J."/>
            <person name="Krajaejun T."/>
            <person name="Lin H."/>
            <person name="Meijer H.J."/>
            <person name="Moore B."/>
            <person name="Morris P."/>
            <person name="Phuntmart V."/>
            <person name="Puiu D."/>
            <person name="Shetty J."/>
            <person name="Stajich J.E."/>
            <person name="Tripathy S."/>
            <person name="Wawra S."/>
            <person name="van West P."/>
            <person name="Whitty B.R."/>
            <person name="Coutinho P.M."/>
            <person name="Henrissat B."/>
            <person name="Martin F."/>
            <person name="Thomas P.D."/>
            <person name="Tyler B.M."/>
            <person name="De Vries R.P."/>
            <person name="Kamoun S."/>
            <person name="Yandell M."/>
            <person name="Tisserat N."/>
            <person name="Buell C.R."/>
        </authorList>
    </citation>
    <scope>NUCLEOTIDE SEQUENCE</scope>
    <source>
        <strain evidence="13">DAOM:BR144</strain>
    </source>
</reference>
<evidence type="ECO:0000256" key="2">
    <source>
        <dbReference type="ARBA" id="ARBA00008574"/>
    </source>
</evidence>
<evidence type="ECO:0000256" key="10">
    <source>
        <dbReference type="RuleBase" id="RU079119"/>
    </source>
</evidence>
<dbReference type="GO" id="GO:0006612">
    <property type="term" value="P:protein targeting to membrane"/>
    <property type="evidence" value="ECO:0007669"/>
    <property type="project" value="TreeGrafter"/>
</dbReference>
<keyword evidence="7" id="KW-0564">Palmitate</keyword>
<evidence type="ECO:0000256" key="6">
    <source>
        <dbReference type="ARBA" id="ARBA00023136"/>
    </source>
</evidence>
<name>K3W830_GLOUD</name>
<dbReference type="HOGENOM" id="CLU_042181_1_0_1"/>
<comment type="domain">
    <text evidence="10">The DHHC domain is required for palmitoyltransferase activity.</text>
</comment>
<feature type="transmembrane region" description="Helical" evidence="10">
    <location>
        <begin position="167"/>
        <end position="187"/>
    </location>
</feature>
<dbReference type="EMBL" id="GL376620">
    <property type="status" value="NOT_ANNOTATED_CDS"/>
    <property type="molecule type" value="Genomic_DNA"/>
</dbReference>
<evidence type="ECO:0000256" key="3">
    <source>
        <dbReference type="ARBA" id="ARBA00022679"/>
    </source>
</evidence>
<keyword evidence="3 10" id="KW-0808">Transferase</keyword>
<reference evidence="12" key="3">
    <citation type="submission" date="2015-02" db="UniProtKB">
        <authorList>
            <consortium name="EnsemblProtists"/>
        </authorList>
    </citation>
    <scope>IDENTIFICATION</scope>
    <source>
        <strain evidence="12">DAOM BR144</strain>
    </source>
</reference>
<dbReference type="Proteomes" id="UP000019132">
    <property type="component" value="Unassembled WGS sequence"/>
</dbReference>
<dbReference type="EC" id="2.3.1.225" evidence="10"/>
<feature type="domain" description="Palmitoyltransferase DHHC" evidence="11">
    <location>
        <begin position="101"/>
        <end position="203"/>
    </location>
</feature>
<dbReference type="InParanoid" id="K3W830"/>
<protein>
    <recommendedName>
        <fullName evidence="10">Palmitoyltransferase</fullName>
        <ecNumber evidence="10">2.3.1.225</ecNumber>
    </recommendedName>
</protein>
<dbReference type="GO" id="GO:0005794">
    <property type="term" value="C:Golgi apparatus"/>
    <property type="evidence" value="ECO:0007669"/>
    <property type="project" value="TreeGrafter"/>
</dbReference>
<keyword evidence="9 10" id="KW-0012">Acyltransferase</keyword>
<evidence type="ECO:0000313" key="13">
    <source>
        <dbReference type="Proteomes" id="UP000019132"/>
    </source>
</evidence>
<dbReference type="EnsemblProtists" id="PYU1_T001121">
    <property type="protein sequence ID" value="PYU1_T001121"/>
    <property type="gene ID" value="PYU1_G001121"/>
</dbReference>
<dbReference type="Pfam" id="PF01529">
    <property type="entry name" value="DHHC"/>
    <property type="match status" value="1"/>
</dbReference>
<dbReference type="eggNOG" id="KOG1312">
    <property type="taxonomic scope" value="Eukaryota"/>
</dbReference>
<dbReference type="PROSITE" id="PS50216">
    <property type="entry name" value="DHHC"/>
    <property type="match status" value="1"/>
</dbReference>
<dbReference type="AlphaFoldDB" id="K3W830"/>
<keyword evidence="6 10" id="KW-0472">Membrane</keyword>
<evidence type="ECO:0000256" key="8">
    <source>
        <dbReference type="ARBA" id="ARBA00023288"/>
    </source>
</evidence>
<keyword evidence="13" id="KW-1185">Reference proteome</keyword>
<proteinExistence type="inferred from homology"/>
<comment type="similarity">
    <text evidence="2 10">Belongs to the DHHC palmitoyltransferase family.</text>
</comment>
<accession>K3W830</accession>
<keyword evidence="8" id="KW-0449">Lipoprotein</keyword>
<dbReference type="PANTHER" id="PTHR22883:SF301">
    <property type="entry name" value="PALMITOYLTRANSFERASE ZDHHC12"/>
    <property type="match status" value="1"/>
</dbReference>
<feature type="transmembrane region" description="Helical" evidence="10">
    <location>
        <begin position="51"/>
        <end position="69"/>
    </location>
</feature>
<dbReference type="InterPro" id="IPR039859">
    <property type="entry name" value="PFA4/ZDH16/20/ERF2-like"/>
</dbReference>
<comment type="subcellular location">
    <subcellularLocation>
        <location evidence="1">Endomembrane system</location>
        <topology evidence="1">Multi-pass membrane protein</topology>
    </subcellularLocation>
</comment>
<organism evidence="12 13">
    <name type="scientific">Globisporangium ultimum (strain ATCC 200006 / CBS 805.95 / DAOM BR144)</name>
    <name type="common">Pythium ultimum</name>
    <dbReference type="NCBI Taxonomy" id="431595"/>
    <lineage>
        <taxon>Eukaryota</taxon>
        <taxon>Sar</taxon>
        <taxon>Stramenopiles</taxon>
        <taxon>Oomycota</taxon>
        <taxon>Peronosporomycetes</taxon>
        <taxon>Pythiales</taxon>
        <taxon>Pythiaceae</taxon>
        <taxon>Globisporangium</taxon>
    </lineage>
</organism>
<reference evidence="13" key="2">
    <citation type="submission" date="2010-04" db="EMBL/GenBank/DDBJ databases">
        <authorList>
            <person name="Buell R."/>
            <person name="Hamilton J."/>
            <person name="Hostetler J."/>
        </authorList>
    </citation>
    <scope>NUCLEOTIDE SEQUENCE [LARGE SCALE GENOMIC DNA]</scope>
    <source>
        <strain evidence="13">DAOM:BR144</strain>
    </source>
</reference>